<evidence type="ECO:0000256" key="2">
    <source>
        <dbReference type="SAM" id="MobiDB-lite"/>
    </source>
</evidence>
<evidence type="ECO:0000313" key="5">
    <source>
        <dbReference type="Proteomes" id="UP001174136"/>
    </source>
</evidence>
<proteinExistence type="predicted"/>
<dbReference type="InterPro" id="IPR003103">
    <property type="entry name" value="BAG_domain"/>
</dbReference>
<keyword evidence="5" id="KW-1185">Reference proteome</keyword>
<feature type="compositionally biased region" description="Low complexity" evidence="2">
    <location>
        <begin position="252"/>
        <end position="262"/>
    </location>
</feature>
<dbReference type="SUPFAM" id="SSF63491">
    <property type="entry name" value="BAG domain"/>
    <property type="match status" value="1"/>
</dbReference>
<dbReference type="Pfam" id="PF02179">
    <property type="entry name" value="BAG"/>
    <property type="match status" value="1"/>
</dbReference>
<dbReference type="SMART" id="SM00264">
    <property type="entry name" value="BAG"/>
    <property type="match status" value="1"/>
</dbReference>
<dbReference type="Proteomes" id="UP001174136">
    <property type="component" value="Unassembled WGS sequence"/>
</dbReference>
<dbReference type="PANTHER" id="PTHR12329">
    <property type="entry name" value="BCL2-ASSOCIATED ATHANOGENE"/>
    <property type="match status" value="1"/>
</dbReference>
<dbReference type="EMBL" id="JAOPHQ010004869">
    <property type="protein sequence ID" value="KAK0137541.1"/>
    <property type="molecule type" value="Genomic_DNA"/>
</dbReference>
<keyword evidence="1" id="KW-0143">Chaperone</keyword>
<feature type="region of interest" description="Disordered" evidence="2">
    <location>
        <begin position="123"/>
        <end position="157"/>
    </location>
</feature>
<dbReference type="GO" id="GO:0050821">
    <property type="term" value="P:protein stabilization"/>
    <property type="evidence" value="ECO:0007669"/>
    <property type="project" value="TreeGrafter"/>
</dbReference>
<reference evidence="4" key="1">
    <citation type="journal article" date="2023" name="Front. Mar. Sci.">
        <title>A new Merluccius polli reference genome to investigate the effects of global change in West African waters.</title>
        <authorList>
            <person name="Mateo J.L."/>
            <person name="Blanco-Fernandez C."/>
            <person name="Garcia-Vazquez E."/>
            <person name="Machado-Schiaffino G."/>
        </authorList>
    </citation>
    <scope>NUCLEOTIDE SEQUENCE</scope>
    <source>
        <strain evidence="4">C29</strain>
        <tissue evidence="4">Fin</tissue>
    </source>
</reference>
<feature type="region of interest" description="Disordered" evidence="2">
    <location>
        <begin position="228"/>
        <end position="262"/>
    </location>
</feature>
<feature type="compositionally biased region" description="Polar residues" evidence="2">
    <location>
        <begin position="123"/>
        <end position="135"/>
    </location>
</feature>
<sequence length="450" mass="49692">METGSVHLRSLLERQHELLGIEGRPRVIFITHHVIVVFSNSWYHTYLVKITRYLPSTEDLPEHDTVGSQRYGPRGELGPRRMSTRLQGGPFPCVVLVLDASQYPGYPSNYWYPQSHSTPHYANTYPSGTEIQQPYNPQPVPGVYPNGVYNPGQGHYSTSNFHPSNPFYCADQMPQRPAPGPYPNQGCPPEQTAAGHLDILRAHILIITKVPTQCPKTLLTLQARLCTPDPRLRAGDTPVDMGPHRSNGRLHSSQASSLGSSSIHKTTMAIRSVPNILQHGQGLERDQQHQNPPQVGPKPQPPPNAPNPANGKPAEFSSPPQLYNRTGRGGPMEPNSSQGQPPPSVPSPAPPPPAAPQTYGPIGPQPANDSPGLTRVHQIMVRVLLLQEDVDEFVGKKTDKTYRYLEELLTKELLALDSVETQGQEAVRQARREAVQRIQGILDRLEKKAF</sequence>
<protein>
    <submittedName>
        <fullName evidence="4">BAG family molecular chaperone regulator 4</fullName>
    </submittedName>
</protein>
<dbReference type="AlphaFoldDB" id="A0AA47NT56"/>
<name>A0AA47NT56_MERPO</name>
<evidence type="ECO:0000259" key="3">
    <source>
        <dbReference type="PROSITE" id="PS51035"/>
    </source>
</evidence>
<dbReference type="GO" id="GO:0005829">
    <property type="term" value="C:cytosol"/>
    <property type="evidence" value="ECO:0007669"/>
    <property type="project" value="TreeGrafter"/>
</dbReference>
<dbReference type="InterPro" id="IPR039773">
    <property type="entry name" value="BAG_chaperone_regulator"/>
</dbReference>
<organism evidence="4 5">
    <name type="scientific">Merluccius polli</name>
    <name type="common">Benguela hake</name>
    <name type="synonym">Merluccius cadenati</name>
    <dbReference type="NCBI Taxonomy" id="89951"/>
    <lineage>
        <taxon>Eukaryota</taxon>
        <taxon>Metazoa</taxon>
        <taxon>Chordata</taxon>
        <taxon>Craniata</taxon>
        <taxon>Vertebrata</taxon>
        <taxon>Euteleostomi</taxon>
        <taxon>Actinopterygii</taxon>
        <taxon>Neopterygii</taxon>
        <taxon>Teleostei</taxon>
        <taxon>Neoteleostei</taxon>
        <taxon>Acanthomorphata</taxon>
        <taxon>Zeiogadaria</taxon>
        <taxon>Gadariae</taxon>
        <taxon>Gadiformes</taxon>
        <taxon>Gadoidei</taxon>
        <taxon>Merlucciidae</taxon>
        <taxon>Merluccius</taxon>
    </lineage>
</organism>
<feature type="region of interest" description="Disordered" evidence="2">
    <location>
        <begin position="59"/>
        <end position="81"/>
    </location>
</feature>
<feature type="domain" description="BAG" evidence="3">
    <location>
        <begin position="372"/>
        <end position="449"/>
    </location>
</feature>
<dbReference type="InterPro" id="IPR036533">
    <property type="entry name" value="BAG_dom_sf"/>
</dbReference>
<dbReference type="PROSITE" id="PS51035">
    <property type="entry name" value="BAG"/>
    <property type="match status" value="1"/>
</dbReference>
<comment type="caution">
    <text evidence="4">The sequence shown here is derived from an EMBL/GenBank/DDBJ whole genome shotgun (WGS) entry which is preliminary data.</text>
</comment>
<feature type="compositionally biased region" description="Pro residues" evidence="2">
    <location>
        <begin position="340"/>
        <end position="355"/>
    </location>
</feature>
<evidence type="ECO:0000313" key="4">
    <source>
        <dbReference type="EMBL" id="KAK0137541.1"/>
    </source>
</evidence>
<dbReference type="PANTHER" id="PTHR12329:SF10">
    <property type="entry name" value="BAG FAMILY MOLECULAR CHAPERONE REGULATOR 4"/>
    <property type="match status" value="1"/>
</dbReference>
<gene>
    <name evidence="4" type="primary">BAG4</name>
    <name evidence="4" type="ORF">N1851_026255</name>
</gene>
<dbReference type="GO" id="GO:0000774">
    <property type="term" value="F:adenyl-nucleotide exchange factor activity"/>
    <property type="evidence" value="ECO:0007669"/>
    <property type="project" value="TreeGrafter"/>
</dbReference>
<accession>A0AA47NT56</accession>
<dbReference type="GO" id="GO:0051087">
    <property type="term" value="F:protein-folding chaperone binding"/>
    <property type="evidence" value="ECO:0007669"/>
    <property type="project" value="InterPro"/>
</dbReference>
<feature type="region of interest" description="Disordered" evidence="2">
    <location>
        <begin position="283"/>
        <end position="372"/>
    </location>
</feature>
<feature type="compositionally biased region" description="Pro residues" evidence="2">
    <location>
        <begin position="294"/>
        <end position="306"/>
    </location>
</feature>
<dbReference type="GO" id="GO:0016020">
    <property type="term" value="C:membrane"/>
    <property type="evidence" value="ECO:0007669"/>
    <property type="project" value="TreeGrafter"/>
</dbReference>
<evidence type="ECO:0000256" key="1">
    <source>
        <dbReference type="ARBA" id="ARBA00023186"/>
    </source>
</evidence>
<dbReference type="Gene3D" id="1.20.58.120">
    <property type="entry name" value="BAG domain"/>
    <property type="match status" value="1"/>
</dbReference>
<dbReference type="GO" id="GO:0005634">
    <property type="term" value="C:nucleus"/>
    <property type="evidence" value="ECO:0007669"/>
    <property type="project" value="TreeGrafter"/>
</dbReference>